<proteinExistence type="predicted"/>
<name>A0ABQ7DCX8_BRACR</name>
<accession>A0ABQ7DCX8</accession>
<evidence type="ECO:0000313" key="3">
    <source>
        <dbReference type="Proteomes" id="UP000266723"/>
    </source>
</evidence>
<dbReference type="EMBL" id="QGKV02000649">
    <property type="protein sequence ID" value="KAF3575974.1"/>
    <property type="molecule type" value="Genomic_DNA"/>
</dbReference>
<gene>
    <name evidence="2" type="ORF">DY000_02030937</name>
</gene>
<organism evidence="2 3">
    <name type="scientific">Brassica cretica</name>
    <name type="common">Mustard</name>
    <dbReference type="NCBI Taxonomy" id="69181"/>
    <lineage>
        <taxon>Eukaryota</taxon>
        <taxon>Viridiplantae</taxon>
        <taxon>Streptophyta</taxon>
        <taxon>Embryophyta</taxon>
        <taxon>Tracheophyta</taxon>
        <taxon>Spermatophyta</taxon>
        <taxon>Magnoliopsida</taxon>
        <taxon>eudicotyledons</taxon>
        <taxon>Gunneridae</taxon>
        <taxon>Pentapetalae</taxon>
        <taxon>rosids</taxon>
        <taxon>malvids</taxon>
        <taxon>Brassicales</taxon>
        <taxon>Brassicaceae</taxon>
        <taxon>Brassiceae</taxon>
        <taxon>Brassica</taxon>
    </lineage>
</organism>
<dbReference type="Proteomes" id="UP000266723">
    <property type="component" value="Unassembled WGS sequence"/>
</dbReference>
<sequence>MDSWSLEVALVTRRLREDKEVVVWNPKTTAMPEEMGSEPRSSGDPEVVEEPGGSPWILRSYWGPGGSLRP</sequence>
<evidence type="ECO:0000313" key="2">
    <source>
        <dbReference type="EMBL" id="KAF3575974.1"/>
    </source>
</evidence>
<evidence type="ECO:0000256" key="1">
    <source>
        <dbReference type="SAM" id="MobiDB-lite"/>
    </source>
</evidence>
<comment type="caution">
    <text evidence="2">The sequence shown here is derived from an EMBL/GenBank/DDBJ whole genome shotgun (WGS) entry which is preliminary data.</text>
</comment>
<keyword evidence="3" id="KW-1185">Reference proteome</keyword>
<reference evidence="2 3" key="1">
    <citation type="journal article" date="2020" name="BMC Genomics">
        <title>Intraspecific diversification of the crop wild relative Brassica cretica Lam. using demographic model selection.</title>
        <authorList>
            <person name="Kioukis A."/>
            <person name="Michalopoulou V.A."/>
            <person name="Briers L."/>
            <person name="Pirintsos S."/>
            <person name="Studholme D.J."/>
            <person name="Pavlidis P."/>
            <person name="Sarris P.F."/>
        </authorList>
    </citation>
    <scope>NUCLEOTIDE SEQUENCE [LARGE SCALE GENOMIC DNA]</scope>
    <source>
        <strain evidence="3">cv. PFS-1207/04</strain>
    </source>
</reference>
<protein>
    <submittedName>
        <fullName evidence="2">Uncharacterized protein</fullName>
    </submittedName>
</protein>
<feature type="region of interest" description="Disordered" evidence="1">
    <location>
        <begin position="26"/>
        <end position="55"/>
    </location>
</feature>